<name>A0ABT9WCR5_9BACL</name>
<dbReference type="InterPro" id="IPR054467">
    <property type="entry name" value="YkoP-like_dom"/>
</dbReference>
<dbReference type="Gene3D" id="3.20.20.370">
    <property type="entry name" value="Glycoside hydrolase/deacetylase"/>
    <property type="match status" value="1"/>
</dbReference>
<comment type="caution">
    <text evidence="2">The sequence shown here is derived from an EMBL/GenBank/DDBJ whole genome shotgun (WGS) entry which is preliminary data.</text>
</comment>
<dbReference type="Pfam" id="PF01522">
    <property type="entry name" value="Polysacc_deac_1"/>
    <property type="match status" value="1"/>
</dbReference>
<evidence type="ECO:0000313" key="3">
    <source>
        <dbReference type="Proteomes" id="UP001233836"/>
    </source>
</evidence>
<reference evidence="2 3" key="1">
    <citation type="submission" date="2023-07" db="EMBL/GenBank/DDBJ databases">
        <title>Sorghum-associated microbial communities from plants grown in Nebraska, USA.</title>
        <authorList>
            <person name="Schachtman D."/>
        </authorList>
    </citation>
    <scope>NUCLEOTIDE SEQUENCE [LARGE SCALE GENOMIC DNA]</scope>
    <source>
        <strain evidence="2 3">DS1314</strain>
    </source>
</reference>
<gene>
    <name evidence="2" type="ORF">J2T19_002491</name>
</gene>
<dbReference type="EMBL" id="JAUSTI010000006">
    <property type="protein sequence ID" value="MDQ0171039.1"/>
    <property type="molecule type" value="Genomic_DNA"/>
</dbReference>
<dbReference type="Pfam" id="PF22790">
    <property type="entry name" value="YkoP"/>
    <property type="match status" value="1"/>
</dbReference>
<dbReference type="PROSITE" id="PS51677">
    <property type="entry name" value="NODB"/>
    <property type="match status" value="1"/>
</dbReference>
<dbReference type="PANTHER" id="PTHR10587">
    <property type="entry name" value="GLYCOSYL TRANSFERASE-RELATED"/>
    <property type="match status" value="1"/>
</dbReference>
<evidence type="ECO:0000313" key="2">
    <source>
        <dbReference type="EMBL" id="MDQ0171039.1"/>
    </source>
</evidence>
<accession>A0ABT9WCR5</accession>
<dbReference type="InterPro" id="IPR011330">
    <property type="entry name" value="Glyco_hydro/deAcase_b/a-brl"/>
</dbReference>
<keyword evidence="3" id="KW-1185">Reference proteome</keyword>
<protein>
    <submittedName>
        <fullName evidence="2">Peptidoglycan/xylan/chitin deacetylase (PgdA/CDA1 family)</fullName>
    </submittedName>
</protein>
<dbReference type="PANTHER" id="PTHR10587:SF137">
    <property type="entry name" value="4-DEOXY-4-FORMAMIDO-L-ARABINOSE-PHOSPHOUNDECAPRENOL DEFORMYLASE ARND-RELATED"/>
    <property type="match status" value="1"/>
</dbReference>
<organism evidence="2 3">
    <name type="scientific">Paenibacillus tundrae</name>
    <dbReference type="NCBI Taxonomy" id="528187"/>
    <lineage>
        <taxon>Bacteria</taxon>
        <taxon>Bacillati</taxon>
        <taxon>Bacillota</taxon>
        <taxon>Bacilli</taxon>
        <taxon>Bacillales</taxon>
        <taxon>Paenibacillaceae</taxon>
        <taxon>Paenibacillus</taxon>
    </lineage>
</organism>
<feature type="domain" description="NodB homology" evidence="1">
    <location>
        <begin position="42"/>
        <end position="228"/>
    </location>
</feature>
<proteinExistence type="predicted"/>
<dbReference type="CDD" id="cd10959">
    <property type="entry name" value="CE4_NodB_like_3"/>
    <property type="match status" value="1"/>
</dbReference>
<dbReference type="InterPro" id="IPR050248">
    <property type="entry name" value="Polysacc_deacetylase_ArnD"/>
</dbReference>
<sequence length="475" mass="54387">MTSLLHSLLLWALYISSFYAFIPSLISRLFGFRVFRRGKSQTEFALTFDDGPDPVYTPRLLQLLKQYDAKATFFVVGEHADHHRDLIRRMHEEGHLIGIHNYIHKTNWLMRPGTVRKQIQQTGQIIQEVTGVKSCYYRPPWGIMNLFDFFSQKDRKIILWSSMFEDWKSRVGVQKLTERMLKELKGGEVMLLHDRGTTLGADAQAPEHMLQALQVVLQEADRRGLHSVRVDTLMGGGATVSESQENSQSQVQLSRWKRGIVALWLLWENVFHWMYHLRTASPEDPLLHYRPRVYHGAMVEMTDGHVMQNGDQVIELHFDNKKLFELGMTSRSSMHLAIRMIRAIEQQLPDLARQISSDPKLSSAKALYGVSMINRGPEKFGFTVRDLPPGPFSAASKIYLKLLLSVIHPAGTKRLKQRSEQLVPKVIAMPMGHLLQHYGTRSYAAATVEQVKTTLLEPQQDLLSGAELKNVPPMR</sequence>
<dbReference type="Proteomes" id="UP001233836">
    <property type="component" value="Unassembled WGS sequence"/>
</dbReference>
<dbReference type="InterPro" id="IPR002509">
    <property type="entry name" value="NODB_dom"/>
</dbReference>
<evidence type="ECO:0000259" key="1">
    <source>
        <dbReference type="PROSITE" id="PS51677"/>
    </source>
</evidence>
<dbReference type="SUPFAM" id="SSF88713">
    <property type="entry name" value="Glycoside hydrolase/deacetylase"/>
    <property type="match status" value="1"/>
</dbReference>